<dbReference type="RefSeq" id="WP_129604456.1">
    <property type="nucleotide sequence ID" value="NZ_PRLL01000005.1"/>
</dbReference>
<keyword evidence="3" id="KW-1185">Reference proteome</keyword>
<proteinExistence type="predicted"/>
<dbReference type="PANTHER" id="PTHR21028:SF2">
    <property type="entry name" value="CYTH DOMAIN-CONTAINING PROTEIN"/>
    <property type="match status" value="1"/>
</dbReference>
<dbReference type="SUPFAM" id="SSF55154">
    <property type="entry name" value="CYTH-like phosphatases"/>
    <property type="match status" value="1"/>
</dbReference>
<dbReference type="Proteomes" id="UP001191004">
    <property type="component" value="Unassembled WGS sequence"/>
</dbReference>
<dbReference type="InterPro" id="IPR033469">
    <property type="entry name" value="CYTH-like_dom_sf"/>
</dbReference>
<organism evidence="2 3">
    <name type="scientific">Candidatus Nanosyncoccus nanoralicus</name>
    <dbReference type="NCBI Taxonomy" id="2171996"/>
    <lineage>
        <taxon>Bacteria</taxon>
        <taxon>Candidatus Saccharimonadota</taxon>
        <taxon>Candidatus Nanosyncoccalia</taxon>
        <taxon>Candidatus Nanosyncoccales</taxon>
        <taxon>Candidatus Nanosyncoccaceae</taxon>
        <taxon>Candidatus Nanosyncoccus</taxon>
    </lineage>
</organism>
<evidence type="ECO:0000313" key="2">
    <source>
        <dbReference type="EMBL" id="RYC73689.1"/>
    </source>
</evidence>
<protein>
    <recommendedName>
        <fullName evidence="1">CYTH domain-containing protein</fullName>
    </recommendedName>
</protein>
<evidence type="ECO:0000313" key="3">
    <source>
        <dbReference type="Proteomes" id="UP001191004"/>
    </source>
</evidence>
<accession>A0ABY0FM47</accession>
<dbReference type="EMBL" id="PRLL01000005">
    <property type="protein sequence ID" value="RYC73689.1"/>
    <property type="molecule type" value="Genomic_DNA"/>
</dbReference>
<comment type="caution">
    <text evidence="2">The sequence shown here is derived from an EMBL/GenBank/DDBJ whole genome shotgun (WGS) entry which is preliminary data.</text>
</comment>
<name>A0ABY0FM47_9BACT</name>
<reference evidence="2 3" key="2">
    <citation type="journal article" date="2020" name="Cell Rep.">
        <title>Acquisition and Adaptation of Ultra-small Parasitic Reduced Genome Bacteria to Mammalian Hosts.</title>
        <authorList>
            <person name="McLean J.S."/>
            <person name="Bor B."/>
            <person name="Kerns K.A."/>
            <person name="Liu Q."/>
            <person name="To T.T."/>
            <person name="Solden L."/>
            <person name="Hendrickson E.L."/>
            <person name="Wrighton K."/>
            <person name="Shi W."/>
            <person name="He X."/>
        </authorList>
    </citation>
    <scope>NUCLEOTIDE SEQUENCE [LARGE SCALE GENOMIC DNA]</scope>
    <source>
        <strain evidence="2 3">TM7_KMM_G3_1_HOT_351</strain>
    </source>
</reference>
<sequence>MRTIIYKSKLADRDAFEAKLSHLDYDFGPVYWQHNRVFVPKNYQNHNNYPRMILRIEMKAVDRPAKYDLICKRHIEDSGVTISHVTQVRDYAEAANILLQLGFVMQAEIPRRRQSLEINKNTRVYIDQIDNQKEDFVKIEITLDDNEKVGEGQRKLEGILAEFGLTKNERLKETYADLA</sequence>
<evidence type="ECO:0000259" key="1">
    <source>
        <dbReference type="PROSITE" id="PS51707"/>
    </source>
</evidence>
<dbReference type="InterPro" id="IPR008173">
    <property type="entry name" value="Adenylyl_cyclase_CyaB"/>
</dbReference>
<dbReference type="PANTHER" id="PTHR21028">
    <property type="entry name" value="SI:CH211-156B7.4"/>
    <property type="match status" value="1"/>
</dbReference>
<reference evidence="2 3" key="1">
    <citation type="journal article" date="2018" name="bioRxiv">
        <title>Evidence of independent acquisition and adaption of ultra-small bacteria to human hosts across the highly diverse yet reduced genomes of the phylum Saccharibacteria.</title>
        <authorList>
            <person name="McLean J.S."/>
            <person name="Bor B."/>
            <person name="To T.T."/>
            <person name="Liu Q."/>
            <person name="Kearns K.A."/>
            <person name="Solden L.M."/>
            <person name="Wrighton K.C."/>
            <person name="He X."/>
            <person name="Shi W."/>
        </authorList>
    </citation>
    <scope>NUCLEOTIDE SEQUENCE [LARGE SCALE GENOMIC DNA]</scope>
    <source>
        <strain evidence="2 3">TM7_KMM_G3_1_HOT_351</strain>
    </source>
</reference>
<dbReference type="Gene3D" id="2.40.320.10">
    <property type="entry name" value="Hypothetical Protein Pfu-838710-001"/>
    <property type="match status" value="1"/>
</dbReference>
<gene>
    <name evidence="2" type="ORF">G3KMM_00255</name>
</gene>
<dbReference type="PROSITE" id="PS51707">
    <property type="entry name" value="CYTH"/>
    <property type="match status" value="1"/>
</dbReference>
<feature type="domain" description="CYTH" evidence="1">
    <location>
        <begin position="1"/>
        <end position="179"/>
    </location>
</feature>
<dbReference type="InterPro" id="IPR023577">
    <property type="entry name" value="CYTH_domain"/>
</dbReference>